<dbReference type="Proteomes" id="UP001302949">
    <property type="component" value="Unassembled WGS sequence"/>
</dbReference>
<proteinExistence type="predicted"/>
<evidence type="ECO:0008006" key="4">
    <source>
        <dbReference type="Google" id="ProtNLM"/>
    </source>
</evidence>
<keyword evidence="3" id="KW-1185">Reference proteome</keyword>
<evidence type="ECO:0000256" key="1">
    <source>
        <dbReference type="SAM" id="Phobius"/>
    </source>
</evidence>
<comment type="caution">
    <text evidence="2">The sequence shown here is derived from an EMBL/GenBank/DDBJ whole genome shotgun (WGS) entry which is preliminary data.</text>
</comment>
<dbReference type="EMBL" id="JAYFUM010000005">
    <property type="protein sequence ID" value="MEA5138465.1"/>
    <property type="molecule type" value="Genomic_DNA"/>
</dbReference>
<sequence>MKKSILYLLIAFAICVCSRIIIGLYFHNQEVDKRLNQFSWAAVFLFLLGMISIRVYYTFNKNKF</sequence>
<feature type="transmembrane region" description="Helical" evidence="1">
    <location>
        <begin position="5"/>
        <end position="26"/>
    </location>
</feature>
<reference evidence="2 3" key="1">
    <citation type="submission" date="2023-12" db="EMBL/GenBank/DDBJ databases">
        <title>Novel species of the genus Arcicella isolated from rivers.</title>
        <authorList>
            <person name="Lu H."/>
        </authorList>
    </citation>
    <scope>NUCLEOTIDE SEQUENCE [LARGE SCALE GENOMIC DNA]</scope>
    <source>
        <strain evidence="2 3">KCTC 23307</strain>
    </source>
</reference>
<keyword evidence="1" id="KW-0812">Transmembrane</keyword>
<organism evidence="2 3">
    <name type="scientific">Arcicella rigui</name>
    <dbReference type="NCBI Taxonomy" id="797020"/>
    <lineage>
        <taxon>Bacteria</taxon>
        <taxon>Pseudomonadati</taxon>
        <taxon>Bacteroidota</taxon>
        <taxon>Cytophagia</taxon>
        <taxon>Cytophagales</taxon>
        <taxon>Flectobacillaceae</taxon>
        <taxon>Arcicella</taxon>
    </lineage>
</organism>
<accession>A0ABU5Q6K9</accession>
<protein>
    <recommendedName>
        <fullName evidence="4">ATP synthase F0 subunit 8</fullName>
    </recommendedName>
</protein>
<name>A0ABU5Q6K9_9BACT</name>
<evidence type="ECO:0000313" key="2">
    <source>
        <dbReference type="EMBL" id="MEA5138465.1"/>
    </source>
</evidence>
<dbReference type="RefSeq" id="WP_323295632.1">
    <property type="nucleotide sequence ID" value="NZ_JAYFUM010000005.1"/>
</dbReference>
<gene>
    <name evidence="2" type="ORF">VB248_04955</name>
</gene>
<keyword evidence="1" id="KW-1133">Transmembrane helix</keyword>
<keyword evidence="1" id="KW-0472">Membrane</keyword>
<evidence type="ECO:0000313" key="3">
    <source>
        <dbReference type="Proteomes" id="UP001302949"/>
    </source>
</evidence>
<feature type="transmembrane region" description="Helical" evidence="1">
    <location>
        <begin position="38"/>
        <end position="57"/>
    </location>
</feature>